<dbReference type="Pfam" id="PF04403">
    <property type="entry name" value="PqiA"/>
    <property type="match status" value="2"/>
</dbReference>
<feature type="transmembrane region" description="Helical" evidence="8">
    <location>
        <begin position="420"/>
        <end position="443"/>
    </location>
</feature>
<keyword evidence="10" id="KW-1185">Reference proteome</keyword>
<evidence type="ECO:0000256" key="4">
    <source>
        <dbReference type="ARBA" id="ARBA00022519"/>
    </source>
</evidence>
<reference evidence="9 10" key="1">
    <citation type="submission" date="2018-04" db="EMBL/GenBank/DDBJ databases">
        <title>Brenneria corticis sp.nov.</title>
        <authorList>
            <person name="Li Y."/>
        </authorList>
    </citation>
    <scope>NUCLEOTIDE SEQUENCE [LARGE SCALE GENOMIC DNA]</scope>
    <source>
        <strain evidence="9 10">LMG 27715</strain>
    </source>
</reference>
<feature type="transmembrane region" description="Helical" evidence="8">
    <location>
        <begin position="95"/>
        <end position="119"/>
    </location>
</feature>
<gene>
    <name evidence="9" type="primary">pqiA</name>
    <name evidence="9" type="ORF">B4923_13510</name>
</gene>
<dbReference type="InterPro" id="IPR007498">
    <property type="entry name" value="PqiA-like"/>
</dbReference>
<comment type="similarity">
    <text evidence="2">Belongs to the PqiA family.</text>
</comment>
<keyword evidence="7 8" id="KW-0472">Membrane</keyword>
<keyword evidence="3" id="KW-1003">Cell membrane</keyword>
<dbReference type="PANTHER" id="PTHR30462">
    <property type="entry name" value="INTERMEMBRANE TRANSPORT PROTEIN PQIB-RELATED"/>
    <property type="match status" value="1"/>
</dbReference>
<evidence type="ECO:0000313" key="10">
    <source>
        <dbReference type="Proteomes" id="UP000245138"/>
    </source>
</evidence>
<feature type="transmembrane region" description="Helical" evidence="8">
    <location>
        <begin position="211"/>
        <end position="231"/>
    </location>
</feature>
<keyword evidence="4" id="KW-0997">Cell inner membrane</keyword>
<evidence type="ECO:0000256" key="1">
    <source>
        <dbReference type="ARBA" id="ARBA00004429"/>
    </source>
</evidence>
<feature type="transmembrane region" description="Helical" evidence="8">
    <location>
        <begin position="187"/>
        <end position="205"/>
    </location>
</feature>
<organism evidence="9 10">
    <name type="scientific">Brenneria roseae subsp. americana</name>
    <dbReference type="NCBI Taxonomy" id="1508507"/>
    <lineage>
        <taxon>Bacteria</taxon>
        <taxon>Pseudomonadati</taxon>
        <taxon>Pseudomonadota</taxon>
        <taxon>Gammaproteobacteria</taxon>
        <taxon>Enterobacterales</taxon>
        <taxon>Pectobacteriaceae</taxon>
        <taxon>Brenneria</taxon>
    </lineage>
</organism>
<comment type="caution">
    <text evidence="9">The sequence shown here is derived from an EMBL/GenBank/DDBJ whole genome shotgun (WGS) entry which is preliminary data.</text>
</comment>
<dbReference type="InterPro" id="IPR051800">
    <property type="entry name" value="PqiA-PqiB_transport"/>
</dbReference>
<dbReference type="GO" id="GO:0005886">
    <property type="term" value="C:plasma membrane"/>
    <property type="evidence" value="ECO:0007669"/>
    <property type="project" value="UniProtKB-SubCell"/>
</dbReference>
<feature type="transmembrane region" description="Helical" evidence="8">
    <location>
        <begin position="393"/>
        <end position="414"/>
    </location>
</feature>
<keyword evidence="6 8" id="KW-1133">Transmembrane helix</keyword>
<evidence type="ECO:0000256" key="6">
    <source>
        <dbReference type="ARBA" id="ARBA00022989"/>
    </source>
</evidence>
<dbReference type="NCBIfam" id="TIGR00155">
    <property type="entry name" value="pqiA_fam"/>
    <property type="match status" value="1"/>
</dbReference>
<feature type="transmembrane region" description="Helical" evidence="8">
    <location>
        <begin position="345"/>
        <end position="372"/>
    </location>
</feature>
<dbReference type="Proteomes" id="UP000245138">
    <property type="component" value="Unassembled WGS sequence"/>
</dbReference>
<feature type="transmembrane region" description="Helical" evidence="8">
    <location>
        <begin position="139"/>
        <end position="166"/>
    </location>
</feature>
<keyword evidence="5 8" id="KW-0812">Transmembrane</keyword>
<dbReference type="EMBL" id="QDKJ01000010">
    <property type="protein sequence ID" value="PWC11346.1"/>
    <property type="molecule type" value="Genomic_DNA"/>
</dbReference>
<dbReference type="OrthoDB" id="9800207at2"/>
<evidence type="ECO:0000256" key="2">
    <source>
        <dbReference type="ARBA" id="ARBA00007555"/>
    </source>
</evidence>
<evidence type="ECO:0000256" key="7">
    <source>
        <dbReference type="ARBA" id="ARBA00023136"/>
    </source>
</evidence>
<proteinExistence type="inferred from homology"/>
<dbReference type="InterPro" id="IPR005219">
    <property type="entry name" value="PqiA-like_proteobact"/>
</dbReference>
<comment type="subcellular location">
    <subcellularLocation>
        <location evidence="1">Cell inner membrane</location>
        <topology evidence="1">Multi-pass membrane protein</topology>
    </subcellularLocation>
</comment>
<feature type="transmembrane region" description="Helical" evidence="8">
    <location>
        <begin position="301"/>
        <end position="325"/>
    </location>
</feature>
<sequence>MTTDIVADGLTLFFRQRQARLRRRLFVCSHSDAHDDKVYVHEDGLHEHHHDDYMLCPQCDLLVKLPTLSHGQKAVCPQCKTGLTSYQIEPRKRTVGYALSALFMLVLSNLFPFVYMRVAGITSEITLFEIPKVMVTDNYVSVASLFMLFVQLVPAFGMVTVILLCLHVSLPLALKKMMGKALFHLKSWGMAEIFLAGVLVSFVKLMAYGDIGIGTSFLPFVLFCILQLLTFQRLDRRWLWNDIVAPPALPAVPKPGTSGLSQGFRSCSCCTAILPADRLVCPRCHSHGHARRKNSLQWTMALLITSILLYIPSNLMPIMVTEALGDRMGSTIMSGVVLLWSAGSYPVAMVIFVASIMVPSLKMLALGWLCWVANGNGKRDSERMHVVYEIVEFVGRWSMIDVFVIAVLSALVRIGRLMSIYPAVAAVLFAAVVILTMFAAMTFDPRLLWDSRDDVLKNKESSVDER</sequence>
<dbReference type="PANTHER" id="PTHR30462:SF3">
    <property type="entry name" value="INTERMEMBRANE TRANSPORT PROTEIN PQIA"/>
    <property type="match status" value="1"/>
</dbReference>
<dbReference type="AlphaFoldDB" id="A0A2U1TPL1"/>
<evidence type="ECO:0000256" key="8">
    <source>
        <dbReference type="SAM" id="Phobius"/>
    </source>
</evidence>
<accession>A0A2U1TPL1</accession>
<evidence type="ECO:0000313" key="9">
    <source>
        <dbReference type="EMBL" id="PWC11346.1"/>
    </source>
</evidence>
<dbReference type="NCBIfam" id="NF011683">
    <property type="entry name" value="PRK15103.1"/>
    <property type="match status" value="1"/>
</dbReference>
<protein>
    <submittedName>
        <fullName evidence="9">Membrane integrity-associated transporter subunit PqiA</fullName>
    </submittedName>
</protein>
<evidence type="ECO:0000256" key="3">
    <source>
        <dbReference type="ARBA" id="ARBA00022475"/>
    </source>
</evidence>
<evidence type="ECO:0000256" key="5">
    <source>
        <dbReference type="ARBA" id="ARBA00022692"/>
    </source>
</evidence>
<name>A0A2U1TPL1_9GAMM</name>